<evidence type="ECO:0000256" key="1">
    <source>
        <dbReference type="SAM" id="MobiDB-lite"/>
    </source>
</evidence>
<dbReference type="AlphaFoldDB" id="D4DTN7"/>
<organism evidence="2 3">
    <name type="scientific">Neisseria elongata subsp. glycolytica ATCC 29315</name>
    <dbReference type="NCBI Taxonomy" id="546263"/>
    <lineage>
        <taxon>Bacteria</taxon>
        <taxon>Pseudomonadati</taxon>
        <taxon>Pseudomonadota</taxon>
        <taxon>Betaproteobacteria</taxon>
        <taxon>Neisseriales</taxon>
        <taxon>Neisseriaceae</taxon>
        <taxon>Neisseria</taxon>
    </lineage>
</organism>
<gene>
    <name evidence="2" type="ORF">NEIELOOT_02443</name>
</gene>
<reference evidence="2 3" key="1">
    <citation type="submission" date="2010-02" db="EMBL/GenBank/DDBJ databases">
        <authorList>
            <person name="Weinstock G."/>
            <person name="Sodergren E."/>
            <person name="Clifton S."/>
            <person name="Fulton L."/>
            <person name="Fulton B."/>
            <person name="Courtney L."/>
            <person name="Fronick C."/>
            <person name="Harrison M."/>
            <person name="Strong C."/>
            <person name="Farmer C."/>
            <person name="Delahaunty K."/>
            <person name="Markovic C."/>
            <person name="Hall O."/>
            <person name="Minx P."/>
            <person name="Tomlinson C."/>
            <person name="Mitreva M."/>
            <person name="Nelson J."/>
            <person name="Hou S."/>
            <person name="Wollam A."/>
            <person name="Pepin K.H."/>
            <person name="Johnson M."/>
            <person name="Bhonagiri V."/>
            <person name="Zhang X."/>
            <person name="Suruliraj S."/>
            <person name="Warren W."/>
            <person name="Chinwalla A."/>
            <person name="Mardis E.R."/>
            <person name="Wilson R.K."/>
        </authorList>
    </citation>
    <scope>NUCLEOTIDE SEQUENCE [LARGE SCALE GENOMIC DNA]</scope>
    <source>
        <strain evidence="2 3">ATCC 29315</strain>
    </source>
</reference>
<dbReference type="Proteomes" id="UP000005536">
    <property type="component" value="Unassembled WGS sequence"/>
</dbReference>
<sequence>MNGKGRLKRHKDFQTASMAAKDGLSGRHMLSLMRRIPDF</sequence>
<comment type="caution">
    <text evidence="2">The sequence shown here is derived from an EMBL/GenBank/DDBJ whole genome shotgun (WGS) entry which is preliminary data.</text>
</comment>
<name>D4DTN7_NEIEG</name>
<feature type="region of interest" description="Disordered" evidence="1">
    <location>
        <begin position="1"/>
        <end position="20"/>
    </location>
</feature>
<evidence type="ECO:0000313" key="3">
    <source>
        <dbReference type="Proteomes" id="UP000005536"/>
    </source>
</evidence>
<protein>
    <submittedName>
        <fullName evidence="2">Uncharacterized protein</fullName>
    </submittedName>
</protein>
<accession>D4DTN7</accession>
<proteinExistence type="predicted"/>
<feature type="compositionally biased region" description="Basic residues" evidence="1">
    <location>
        <begin position="1"/>
        <end position="11"/>
    </location>
</feature>
<evidence type="ECO:0000313" key="2">
    <source>
        <dbReference type="EMBL" id="EFE48852.1"/>
    </source>
</evidence>
<dbReference type="EMBL" id="ADBF01000234">
    <property type="protein sequence ID" value="EFE48852.1"/>
    <property type="molecule type" value="Genomic_DNA"/>
</dbReference>